<dbReference type="Proteomes" id="UP000465035">
    <property type="component" value="Chromosome"/>
</dbReference>
<accession>A0A6P1E303</accession>
<reference evidence="1 2" key="1">
    <citation type="submission" date="2019-12" db="EMBL/GenBank/DDBJ databases">
        <title>Lactobacillus hilgardii FLUB.</title>
        <authorList>
            <person name="Gustaw K."/>
        </authorList>
    </citation>
    <scope>NUCLEOTIDE SEQUENCE [LARGE SCALE GENOMIC DNA]</scope>
    <source>
        <strain evidence="1 2">FLUB</strain>
    </source>
</reference>
<name>A0A6P1E303_LENHI</name>
<organism evidence="1 2">
    <name type="scientific">Lentilactobacillus hilgardii</name>
    <name type="common">Lactobacillus hilgardii</name>
    <dbReference type="NCBI Taxonomy" id="1588"/>
    <lineage>
        <taxon>Bacteria</taxon>
        <taxon>Bacillati</taxon>
        <taxon>Bacillota</taxon>
        <taxon>Bacilli</taxon>
        <taxon>Lactobacillales</taxon>
        <taxon>Lactobacillaceae</taxon>
        <taxon>Lentilactobacillus</taxon>
    </lineage>
</organism>
<dbReference type="AlphaFoldDB" id="A0A6P1E303"/>
<evidence type="ECO:0000313" key="2">
    <source>
        <dbReference type="Proteomes" id="UP000465035"/>
    </source>
</evidence>
<gene>
    <name evidence="1" type="ORF">GQR93_01005</name>
</gene>
<proteinExistence type="predicted"/>
<evidence type="ECO:0000313" key="1">
    <source>
        <dbReference type="EMBL" id="QHB50899.1"/>
    </source>
</evidence>
<dbReference type="EMBL" id="CP047121">
    <property type="protein sequence ID" value="QHB50899.1"/>
    <property type="molecule type" value="Genomic_DNA"/>
</dbReference>
<protein>
    <submittedName>
        <fullName evidence="1">Uncharacterized protein</fullName>
    </submittedName>
</protein>
<sequence length="143" mass="16613">MDNEFKNCYSFIDTSRGIILREDFIMLDVKKSLDRLTWNTQHHYAHIEAQHDFIRAWAVQFEMGYTDFRVVQISLQLDGGQHELLARFAAAYEKVYDYEYAFAAGGLEGFNQQYGDKIADYKQAADDLLKIIDEIRAINGTVK</sequence>